<dbReference type="PANTHER" id="PTHR11003">
    <property type="entry name" value="POTASSIUM CHANNEL, SUBFAMILY K"/>
    <property type="match status" value="1"/>
</dbReference>
<feature type="transmembrane region" description="Helical" evidence="9">
    <location>
        <begin position="165"/>
        <end position="182"/>
    </location>
</feature>
<feature type="compositionally biased region" description="Polar residues" evidence="8">
    <location>
        <begin position="719"/>
        <end position="728"/>
    </location>
</feature>
<dbReference type="GO" id="GO:0005886">
    <property type="term" value="C:plasma membrane"/>
    <property type="evidence" value="ECO:0007669"/>
    <property type="project" value="TreeGrafter"/>
</dbReference>
<feature type="domain" description="Potassium channel" evidence="10">
    <location>
        <begin position="421"/>
        <end position="491"/>
    </location>
</feature>
<dbReference type="GO" id="GO:0022841">
    <property type="term" value="F:potassium ion leak channel activity"/>
    <property type="evidence" value="ECO:0007669"/>
    <property type="project" value="TreeGrafter"/>
</dbReference>
<proteinExistence type="predicted"/>
<dbReference type="FunFam" id="1.10.287.70:FF:000182">
    <property type="entry name" value="Outward-rectifier potassium channel TOK1"/>
    <property type="match status" value="1"/>
</dbReference>
<keyword evidence="7 11" id="KW-0407">Ion channel</keyword>
<gene>
    <name evidence="11" type="ORF">GQ26_0071410</name>
</gene>
<dbReference type="Gene3D" id="1.10.287.70">
    <property type="match status" value="2"/>
</dbReference>
<dbReference type="GO" id="GO:0030322">
    <property type="term" value="P:stabilization of membrane potential"/>
    <property type="evidence" value="ECO:0007669"/>
    <property type="project" value="TreeGrafter"/>
</dbReference>
<feature type="transmembrane region" description="Helical" evidence="9">
    <location>
        <begin position="138"/>
        <end position="158"/>
    </location>
</feature>
<evidence type="ECO:0000256" key="1">
    <source>
        <dbReference type="ARBA" id="ARBA00004141"/>
    </source>
</evidence>
<feature type="transmembrane region" description="Helical" evidence="9">
    <location>
        <begin position="437"/>
        <end position="456"/>
    </location>
</feature>
<dbReference type="InterPro" id="IPR013099">
    <property type="entry name" value="K_chnl_dom"/>
</dbReference>
<evidence type="ECO:0000256" key="4">
    <source>
        <dbReference type="ARBA" id="ARBA00022989"/>
    </source>
</evidence>
<feature type="transmembrane region" description="Helical" evidence="9">
    <location>
        <begin position="410"/>
        <end position="431"/>
    </location>
</feature>
<dbReference type="SUPFAM" id="SSF81324">
    <property type="entry name" value="Voltage-gated potassium channels"/>
    <property type="match status" value="2"/>
</dbReference>
<accession>A0A093XYR1</accession>
<keyword evidence="3 9" id="KW-0812">Transmembrane</keyword>
<feature type="region of interest" description="Disordered" evidence="8">
    <location>
        <begin position="1"/>
        <end position="21"/>
    </location>
</feature>
<keyword evidence="4 9" id="KW-1133">Transmembrane helix</keyword>
<keyword evidence="5" id="KW-0406">Ion transport</keyword>
<dbReference type="EMBL" id="JPOX01000007">
    <property type="protein sequence ID" value="KFX50403.1"/>
    <property type="molecule type" value="Genomic_DNA"/>
</dbReference>
<feature type="transmembrane region" description="Helical" evidence="9">
    <location>
        <begin position="237"/>
        <end position="259"/>
    </location>
</feature>
<feature type="transmembrane region" description="Helical" evidence="9">
    <location>
        <begin position="293"/>
        <end position="315"/>
    </location>
</feature>
<evidence type="ECO:0000259" key="10">
    <source>
        <dbReference type="Pfam" id="PF07885"/>
    </source>
</evidence>
<dbReference type="AlphaFoldDB" id="A0A093XYR1"/>
<protein>
    <submittedName>
        <fullName evidence="11">Outward-rectifier potassium channel TOK1</fullName>
    </submittedName>
</protein>
<dbReference type="Pfam" id="PF07885">
    <property type="entry name" value="Ion_trans_2"/>
    <property type="match status" value="2"/>
</dbReference>
<evidence type="ECO:0000256" key="8">
    <source>
        <dbReference type="SAM" id="MobiDB-lite"/>
    </source>
</evidence>
<keyword evidence="2" id="KW-0813">Transport</keyword>
<comment type="subcellular location">
    <subcellularLocation>
        <location evidence="1">Membrane</location>
        <topology evidence="1">Multi-pass membrane protein</topology>
    </subcellularLocation>
</comment>
<feature type="transmembrane region" description="Helical" evidence="9">
    <location>
        <begin position="194"/>
        <end position="217"/>
    </location>
</feature>
<sequence>MSTPSEGSGMDSTDPGEGPNITFKAENEAEVYRSRWLWSLSQFREAFNDWQNGEEGQTQYGTDRSSMLLDWWIASTAIPLVAATTAPLANLMSVVALVTSWRNEVHPNQLDVKGEHFKLAWRTRIGNLFLLFNFTQKMRYIVALPASIGLWFLATGIVSINADAFVFRVILAGATATVHIYVPVVPPHQVLSQGYWSAVIAAVLYFILAVMLMINMLGYVLGHYPQHFALTNDQRTLILQTTSFMIWLAVGAAIFQRLIDITFSDALYFSDVTVLTLGYGDITAGNNVARGLIFPYAVIGIIILALIVASISRFARELTNANVVKSHLHRKRAEVLKRSTTIDEEYERTQNSSRRHIKAKKHTGQHTPIPNIVSNLVTPKKSRALIMREEKDRFNAMRAIQDETLRFRRWMSLFMSLVAFAIVWCGGAGIFSRLEEISYFDALYFGFCSLLTIGYGDITIQTNGGRPFFIVWSLIAIPTMTILISKMSDTILAGVDNATNYIADFTLLPKKGRYVEFVSQFPIVRDWLEKRAEEKRVEQGFTVGEQDPENVDQSTARKKSAAGYERFQPPPRTIQELEKHRRSPPTLARDLVFSIRRVTQDVVSGDIKRYTYEEWVEFTQLIRFTNPNTSQQGSEIDLDENEWGLVEWDWMGENSPMMAEQTESEWVLNRLTESLLRYMAKVESQHEGESHQQHRLSFRGEYWRNYSGRAGSSSRLRSQKTASEPATI</sequence>
<organism evidence="11">
    <name type="scientific">Talaromyces marneffei PM1</name>
    <dbReference type="NCBI Taxonomy" id="1077442"/>
    <lineage>
        <taxon>Eukaryota</taxon>
        <taxon>Fungi</taxon>
        <taxon>Dikarya</taxon>
        <taxon>Ascomycota</taxon>
        <taxon>Pezizomycotina</taxon>
        <taxon>Eurotiomycetes</taxon>
        <taxon>Eurotiomycetidae</taxon>
        <taxon>Eurotiales</taxon>
        <taxon>Trichocomaceae</taxon>
        <taxon>Talaromyces</taxon>
        <taxon>Talaromyces sect. Talaromyces</taxon>
    </lineage>
</organism>
<evidence type="ECO:0000256" key="9">
    <source>
        <dbReference type="SAM" id="Phobius"/>
    </source>
</evidence>
<keyword evidence="6 9" id="KW-0472">Membrane</keyword>
<dbReference type="InterPro" id="IPR003280">
    <property type="entry name" value="2pore_dom_K_chnl"/>
</dbReference>
<feature type="domain" description="Potassium channel" evidence="10">
    <location>
        <begin position="245"/>
        <end position="316"/>
    </location>
</feature>
<feature type="region of interest" description="Disordered" evidence="8">
    <location>
        <begin position="708"/>
        <end position="728"/>
    </location>
</feature>
<evidence type="ECO:0000256" key="7">
    <source>
        <dbReference type="ARBA" id="ARBA00023303"/>
    </source>
</evidence>
<feature type="transmembrane region" description="Helical" evidence="9">
    <location>
        <begin position="468"/>
        <end position="485"/>
    </location>
</feature>
<evidence type="ECO:0000256" key="5">
    <source>
        <dbReference type="ARBA" id="ARBA00023065"/>
    </source>
</evidence>
<dbReference type="GO" id="GO:0015271">
    <property type="term" value="F:outward rectifier potassium channel activity"/>
    <property type="evidence" value="ECO:0007669"/>
    <property type="project" value="TreeGrafter"/>
</dbReference>
<name>A0A093XYR1_TALMA</name>
<evidence type="ECO:0000256" key="6">
    <source>
        <dbReference type="ARBA" id="ARBA00023136"/>
    </source>
</evidence>
<evidence type="ECO:0000256" key="2">
    <source>
        <dbReference type="ARBA" id="ARBA00022448"/>
    </source>
</evidence>
<evidence type="ECO:0000313" key="11">
    <source>
        <dbReference type="EMBL" id="KFX50403.1"/>
    </source>
</evidence>
<comment type="caution">
    <text evidence="11">The sequence shown here is derived from an EMBL/GenBank/DDBJ whole genome shotgun (WGS) entry which is preliminary data.</text>
</comment>
<dbReference type="PANTHER" id="PTHR11003:SF342">
    <property type="entry name" value="OUTWARD-RECTIFIER POTASSIUM CHANNEL TOK1"/>
    <property type="match status" value="1"/>
</dbReference>
<feature type="region of interest" description="Disordered" evidence="8">
    <location>
        <begin position="544"/>
        <end position="568"/>
    </location>
</feature>
<evidence type="ECO:0000256" key="3">
    <source>
        <dbReference type="ARBA" id="ARBA00022692"/>
    </source>
</evidence>
<reference evidence="11" key="1">
    <citation type="journal article" date="2014" name="PLoS Genet.">
        <title>Signature Gene Expression Reveals Novel Clues to the Molecular Mechanisms of Dimorphic Transition in Penicillium marneffei.</title>
        <authorList>
            <person name="Yang E."/>
            <person name="Wang G."/>
            <person name="Cai J."/>
            <person name="Woo P.C."/>
            <person name="Lau S.K."/>
            <person name="Yuen K.-Y."/>
            <person name="Chow W.-N."/>
            <person name="Lin X."/>
        </authorList>
    </citation>
    <scope>NUCLEOTIDE SEQUENCE [LARGE SCALE GENOMIC DNA]</scope>
    <source>
        <strain evidence="11">PM1</strain>
    </source>
</reference>